<accession>A0A914X1E3</accession>
<keyword evidence="2" id="KW-0732">Signal</keyword>
<dbReference type="WBParaSite" id="PSAMB.scaffold624size45368.g7805.t1">
    <property type="protein sequence ID" value="PSAMB.scaffold624size45368.g7805.t1"/>
    <property type="gene ID" value="PSAMB.scaffold624size45368.g7805"/>
</dbReference>
<name>A0A914X1E3_9BILA</name>
<keyword evidence="3" id="KW-0812">Transmembrane</keyword>
<feature type="transmembrane region" description="Helical" evidence="3">
    <location>
        <begin position="62"/>
        <end position="82"/>
    </location>
</feature>
<evidence type="ECO:0000256" key="3">
    <source>
        <dbReference type="SAM" id="Phobius"/>
    </source>
</evidence>
<keyword evidence="3" id="KW-0472">Membrane</keyword>
<evidence type="ECO:0000256" key="2">
    <source>
        <dbReference type="ARBA" id="ARBA00022729"/>
    </source>
</evidence>
<evidence type="ECO:0000313" key="4">
    <source>
        <dbReference type="Proteomes" id="UP000887566"/>
    </source>
</evidence>
<dbReference type="Gene3D" id="1.10.100.10">
    <property type="entry name" value="Insulin-like"/>
    <property type="match status" value="1"/>
</dbReference>
<dbReference type="InterPro" id="IPR022353">
    <property type="entry name" value="Insulin_CS"/>
</dbReference>
<sequence length="174" mass="19285">MIVWEIEEVTRLSAVGVVLAWSTTRVSHSLFDDVSAQTNGARPAAASTRSIRLIPHRRPMAALRHALLALVVAFALVCSAVADDGKFGSLTLCPSGGRSFMMAWSLACEMKRRKRSTDDQHKDSAVDASLRRKRMEEGYRPATLTEIQKICCEVGCELRDLLSYCDPFGPWNSR</sequence>
<keyword evidence="3" id="KW-1133">Transmembrane helix</keyword>
<dbReference type="Proteomes" id="UP000887566">
    <property type="component" value="Unplaced"/>
</dbReference>
<evidence type="ECO:0000256" key="1">
    <source>
        <dbReference type="ARBA" id="ARBA00009034"/>
    </source>
</evidence>
<comment type="similarity">
    <text evidence="1">Belongs to the insulin family.</text>
</comment>
<protein>
    <submittedName>
        <fullName evidence="5">Uncharacterized protein</fullName>
    </submittedName>
</protein>
<dbReference type="SUPFAM" id="SSF56994">
    <property type="entry name" value="Insulin-like"/>
    <property type="match status" value="1"/>
</dbReference>
<dbReference type="AlphaFoldDB" id="A0A914X1E3"/>
<dbReference type="InterPro" id="IPR036438">
    <property type="entry name" value="Insulin-like_sf"/>
</dbReference>
<proteinExistence type="inferred from homology"/>
<dbReference type="PROSITE" id="PS00262">
    <property type="entry name" value="INSULIN"/>
    <property type="match status" value="1"/>
</dbReference>
<reference evidence="5" key="1">
    <citation type="submission" date="2022-11" db="UniProtKB">
        <authorList>
            <consortium name="WormBaseParasite"/>
        </authorList>
    </citation>
    <scope>IDENTIFICATION</scope>
</reference>
<evidence type="ECO:0000313" key="5">
    <source>
        <dbReference type="WBParaSite" id="PSAMB.scaffold624size45368.g7805.t1"/>
    </source>
</evidence>
<keyword evidence="4" id="KW-1185">Reference proteome</keyword>
<organism evidence="4 5">
    <name type="scientific">Plectus sambesii</name>
    <dbReference type="NCBI Taxonomy" id="2011161"/>
    <lineage>
        <taxon>Eukaryota</taxon>
        <taxon>Metazoa</taxon>
        <taxon>Ecdysozoa</taxon>
        <taxon>Nematoda</taxon>
        <taxon>Chromadorea</taxon>
        <taxon>Plectida</taxon>
        <taxon>Plectina</taxon>
        <taxon>Plectoidea</taxon>
        <taxon>Plectidae</taxon>
        <taxon>Plectus</taxon>
    </lineage>
</organism>